<dbReference type="GO" id="GO:0004730">
    <property type="term" value="F:pseudouridylate synthase activity"/>
    <property type="evidence" value="ECO:0007669"/>
    <property type="project" value="InterPro"/>
</dbReference>
<evidence type="ECO:0000256" key="4">
    <source>
        <dbReference type="ARBA" id="ARBA00023239"/>
    </source>
</evidence>
<comment type="caution">
    <text evidence="6">The sequence shown here is derived from an EMBL/GenBank/DDBJ whole genome shotgun (WGS) entry which is preliminary data.</text>
</comment>
<dbReference type="EMBL" id="JADGJH010003495">
    <property type="protein sequence ID" value="KAJ3090541.1"/>
    <property type="molecule type" value="Genomic_DNA"/>
</dbReference>
<evidence type="ECO:0000256" key="2">
    <source>
        <dbReference type="ARBA" id="ARBA00022801"/>
    </source>
</evidence>
<gene>
    <name evidence="6" type="ORF">HK100_007408</name>
</gene>
<protein>
    <submittedName>
        <fullName evidence="6">Uncharacterized protein</fullName>
    </submittedName>
</protein>
<keyword evidence="7" id="KW-1185">Reference proteome</keyword>
<reference evidence="6" key="1">
    <citation type="submission" date="2020-05" db="EMBL/GenBank/DDBJ databases">
        <title>Phylogenomic resolution of chytrid fungi.</title>
        <authorList>
            <person name="Stajich J.E."/>
            <person name="Amses K."/>
            <person name="Simmons R."/>
            <person name="Seto K."/>
            <person name="Myers J."/>
            <person name="Bonds A."/>
            <person name="Quandt C.A."/>
            <person name="Barry K."/>
            <person name="Liu P."/>
            <person name="Grigoriev I."/>
            <person name="Longcore J.E."/>
            <person name="James T.Y."/>
        </authorList>
    </citation>
    <scope>NUCLEOTIDE SEQUENCE</scope>
    <source>
        <strain evidence="6">JEL0513</strain>
    </source>
</reference>
<accession>A0AAD5SQW3</accession>
<name>A0AAD5SQW3_9FUNG</name>
<evidence type="ECO:0000313" key="7">
    <source>
        <dbReference type="Proteomes" id="UP001211907"/>
    </source>
</evidence>
<keyword evidence="4" id="KW-0456">Lyase</keyword>
<dbReference type="InterPro" id="IPR022830">
    <property type="entry name" value="Indigdn_synthA-like"/>
</dbReference>
<evidence type="ECO:0000256" key="5">
    <source>
        <dbReference type="ARBA" id="ARBA00023295"/>
    </source>
</evidence>
<sequence>MLGMPYPQNVEAALAVEDIVRNFGAEPATIALLDGKVRIGLDPSDIDRLGRTATGAVKASRRDLGLVLAKRWT</sequence>
<dbReference type="Proteomes" id="UP001211907">
    <property type="component" value="Unassembled WGS sequence"/>
</dbReference>
<keyword evidence="5" id="KW-0326">Glycosidase</keyword>
<dbReference type="Pfam" id="PF04227">
    <property type="entry name" value="Indigoidine_A"/>
    <property type="match status" value="1"/>
</dbReference>
<dbReference type="InterPro" id="IPR007342">
    <property type="entry name" value="PsuG"/>
</dbReference>
<evidence type="ECO:0000313" key="6">
    <source>
        <dbReference type="EMBL" id="KAJ3090541.1"/>
    </source>
</evidence>
<dbReference type="AlphaFoldDB" id="A0AAD5SQW3"/>
<keyword evidence="3" id="KW-0464">Manganese</keyword>
<dbReference type="Gene3D" id="3.40.1790.10">
    <property type="entry name" value="Indigoidine synthase domain"/>
    <property type="match status" value="1"/>
</dbReference>
<dbReference type="GO" id="GO:0005737">
    <property type="term" value="C:cytoplasm"/>
    <property type="evidence" value="ECO:0007669"/>
    <property type="project" value="TreeGrafter"/>
</dbReference>
<organism evidence="6 7">
    <name type="scientific">Physocladia obscura</name>
    <dbReference type="NCBI Taxonomy" id="109957"/>
    <lineage>
        <taxon>Eukaryota</taxon>
        <taxon>Fungi</taxon>
        <taxon>Fungi incertae sedis</taxon>
        <taxon>Chytridiomycota</taxon>
        <taxon>Chytridiomycota incertae sedis</taxon>
        <taxon>Chytridiomycetes</taxon>
        <taxon>Chytridiales</taxon>
        <taxon>Chytriomycetaceae</taxon>
        <taxon>Physocladia</taxon>
    </lineage>
</organism>
<evidence type="ECO:0000256" key="1">
    <source>
        <dbReference type="ARBA" id="ARBA00022723"/>
    </source>
</evidence>
<dbReference type="PANTHER" id="PTHR42909">
    <property type="entry name" value="ZGC:136858"/>
    <property type="match status" value="1"/>
</dbReference>
<dbReference type="GO" id="GO:0016798">
    <property type="term" value="F:hydrolase activity, acting on glycosyl bonds"/>
    <property type="evidence" value="ECO:0007669"/>
    <property type="project" value="UniProtKB-KW"/>
</dbReference>
<proteinExistence type="predicted"/>
<keyword evidence="1" id="KW-0479">Metal-binding</keyword>
<dbReference type="PANTHER" id="PTHR42909:SF1">
    <property type="entry name" value="CARBOHYDRATE KINASE PFKB DOMAIN-CONTAINING PROTEIN"/>
    <property type="match status" value="1"/>
</dbReference>
<keyword evidence="2" id="KW-0378">Hydrolase</keyword>
<feature type="non-terminal residue" evidence="6">
    <location>
        <position position="73"/>
    </location>
</feature>
<evidence type="ECO:0000256" key="3">
    <source>
        <dbReference type="ARBA" id="ARBA00023211"/>
    </source>
</evidence>
<dbReference type="SUPFAM" id="SSF110581">
    <property type="entry name" value="Indigoidine synthase A-like"/>
    <property type="match status" value="1"/>
</dbReference>
<dbReference type="GO" id="GO:0046872">
    <property type="term" value="F:metal ion binding"/>
    <property type="evidence" value="ECO:0007669"/>
    <property type="project" value="UniProtKB-KW"/>
</dbReference>